<dbReference type="SUPFAM" id="SSF51905">
    <property type="entry name" value="FAD/NAD(P)-binding domain"/>
    <property type="match status" value="1"/>
</dbReference>
<evidence type="ECO:0000259" key="1">
    <source>
        <dbReference type="Pfam" id="PF01593"/>
    </source>
</evidence>
<accession>S0ESS6</accession>
<protein>
    <submittedName>
        <fullName evidence="2">UDP-galactopyranose mutase</fullName>
    </submittedName>
</protein>
<dbReference type="InParanoid" id="S0ESS6"/>
<evidence type="ECO:0000313" key="2">
    <source>
        <dbReference type="EMBL" id="CCW34406.1"/>
    </source>
</evidence>
<dbReference type="Pfam" id="PF01593">
    <property type="entry name" value="Amino_oxidase"/>
    <property type="match status" value="1"/>
</dbReference>
<dbReference type="Gene3D" id="3.50.50.60">
    <property type="entry name" value="FAD/NAD(P)-binding domain"/>
    <property type="match status" value="1"/>
</dbReference>
<sequence>MQRQSVIVIGAGLSGLACARIIQRAGHYAHLYEASDAVGGRVRTDYMDGFLLDRGFQVLFPAYPAVQTELDLNALRLHSFLPGALIHLQDKLYLVADPSRAPSTLLATAFAPIFTLKDRFLVLRLKSQVKKLSVENLFQQPDKTTEQFLKEYGFTNAFINHFIRPFYGSIFLETRLHTSVRMFAFVFKMLAESQATLPENGMGAIAQQIASSLAANSLHLNSPVAALWKERDRVKGIILENGEHIEADKVVLATEFHQAAKLAGLHLPATWRSATTVYFALPQALYPEKAVVLFPGVGRLVTSAALVSNIAPSYAPPRQHLLACNIVGDPAMEDEELVQRAKQELAAAFPYADTGSWRHLRTYRIRHAQFAQPPGIWELLPSAQTPYSGLILAGEITVSSSIHGALVSGRRAAELALETTDLPV</sequence>
<dbReference type="KEGG" id="ccz:CCALI_00575"/>
<dbReference type="AlphaFoldDB" id="S0ESS6"/>
<dbReference type="PATRIC" id="fig|1303518.3.peg.584"/>
<dbReference type="GO" id="GO:0016491">
    <property type="term" value="F:oxidoreductase activity"/>
    <property type="evidence" value="ECO:0007669"/>
    <property type="project" value="InterPro"/>
</dbReference>
<dbReference type="PROSITE" id="PS51257">
    <property type="entry name" value="PROKAR_LIPOPROTEIN"/>
    <property type="match status" value="1"/>
</dbReference>
<keyword evidence="3" id="KW-1185">Reference proteome</keyword>
<dbReference type="RefSeq" id="WP_016481968.1">
    <property type="nucleotide sequence ID" value="NC_021487.1"/>
</dbReference>
<dbReference type="InterPro" id="IPR036188">
    <property type="entry name" value="FAD/NAD-bd_sf"/>
</dbReference>
<reference evidence="3" key="1">
    <citation type="submission" date="2013-03" db="EMBL/GenBank/DDBJ databases">
        <title>Genome sequence of Chthonomonas calidirosea, the first sequenced genome from the Armatimonadetes phylum (formally candidate division OP10).</title>
        <authorList>
            <person name="Lee K.C.Y."/>
            <person name="Morgan X.C."/>
            <person name="Dunfield P.F."/>
            <person name="Tamas I."/>
            <person name="Houghton K.M."/>
            <person name="Vyssotski M."/>
            <person name="Ryan J.L.J."/>
            <person name="Lagutin K."/>
            <person name="McDonald I.R."/>
            <person name="Stott M.B."/>
        </authorList>
    </citation>
    <scope>NUCLEOTIDE SEQUENCE [LARGE SCALE GENOMIC DNA]</scope>
    <source>
        <strain evidence="3">DSM 23976 / ICMP 18418 / T49</strain>
    </source>
</reference>
<dbReference type="eggNOG" id="COG1232">
    <property type="taxonomic scope" value="Bacteria"/>
</dbReference>
<name>S0ESS6_CHTCT</name>
<proteinExistence type="predicted"/>
<dbReference type="HOGENOM" id="CLU_039679_0_0_0"/>
<dbReference type="PANTHER" id="PTHR42841">
    <property type="entry name" value="AMINE OXIDASE"/>
    <property type="match status" value="1"/>
</dbReference>
<dbReference type="STRING" id="454171.CP488_00579"/>
<dbReference type="Proteomes" id="UP000014227">
    <property type="component" value="Chromosome I"/>
</dbReference>
<dbReference type="EMBL" id="HF951689">
    <property type="protein sequence ID" value="CCW34406.1"/>
    <property type="molecule type" value="Genomic_DNA"/>
</dbReference>
<organism evidence="2 3">
    <name type="scientific">Chthonomonas calidirosea (strain DSM 23976 / ICMP 18418 / T49)</name>
    <dbReference type="NCBI Taxonomy" id="1303518"/>
    <lineage>
        <taxon>Bacteria</taxon>
        <taxon>Bacillati</taxon>
        <taxon>Armatimonadota</taxon>
        <taxon>Chthonomonadia</taxon>
        <taxon>Chthonomonadales</taxon>
        <taxon>Chthonomonadaceae</taxon>
        <taxon>Chthonomonas</taxon>
    </lineage>
</organism>
<evidence type="ECO:0000313" key="3">
    <source>
        <dbReference type="Proteomes" id="UP000014227"/>
    </source>
</evidence>
<feature type="domain" description="Amine oxidase" evidence="1">
    <location>
        <begin position="13"/>
        <end position="415"/>
    </location>
</feature>
<gene>
    <name evidence="2" type="ORF">CCALI_00575</name>
</gene>
<dbReference type="InterPro" id="IPR002937">
    <property type="entry name" value="Amino_oxidase"/>
</dbReference>